<evidence type="ECO:0000256" key="4">
    <source>
        <dbReference type="ARBA" id="ARBA00022833"/>
    </source>
</evidence>
<protein>
    <submittedName>
        <fullName evidence="6">Creatinine amidohydrolase</fullName>
    </submittedName>
</protein>
<proteinExistence type="inferred from homology"/>
<dbReference type="SUPFAM" id="SSF102215">
    <property type="entry name" value="Creatininase"/>
    <property type="match status" value="1"/>
</dbReference>
<keyword evidence="3 6" id="KW-0378">Hydrolase</keyword>
<dbReference type="InterPro" id="IPR024087">
    <property type="entry name" value="Creatininase-like_sf"/>
</dbReference>
<comment type="cofactor">
    <cofactor evidence="1">
        <name>Zn(2+)</name>
        <dbReference type="ChEBI" id="CHEBI:29105"/>
    </cofactor>
</comment>
<evidence type="ECO:0000256" key="2">
    <source>
        <dbReference type="ARBA" id="ARBA00022723"/>
    </source>
</evidence>
<dbReference type="EMBL" id="QKYU01000009">
    <property type="protein sequence ID" value="PZW46635.1"/>
    <property type="molecule type" value="Genomic_DNA"/>
</dbReference>
<dbReference type="GO" id="GO:0016811">
    <property type="term" value="F:hydrolase activity, acting on carbon-nitrogen (but not peptide) bonds, in linear amides"/>
    <property type="evidence" value="ECO:0007669"/>
    <property type="project" value="TreeGrafter"/>
</dbReference>
<dbReference type="Proteomes" id="UP000249688">
    <property type="component" value="Unassembled WGS sequence"/>
</dbReference>
<keyword evidence="4" id="KW-0862">Zinc</keyword>
<comment type="caution">
    <text evidence="6">The sequence shown here is derived from an EMBL/GenBank/DDBJ whole genome shotgun (WGS) entry which is preliminary data.</text>
</comment>
<dbReference type="Gene3D" id="3.40.50.10310">
    <property type="entry name" value="Creatininase"/>
    <property type="match status" value="1"/>
</dbReference>
<dbReference type="GO" id="GO:0009231">
    <property type="term" value="P:riboflavin biosynthetic process"/>
    <property type="evidence" value="ECO:0007669"/>
    <property type="project" value="TreeGrafter"/>
</dbReference>
<dbReference type="GO" id="GO:0046872">
    <property type="term" value="F:metal ion binding"/>
    <property type="evidence" value="ECO:0007669"/>
    <property type="project" value="UniProtKB-KW"/>
</dbReference>
<evidence type="ECO:0000256" key="5">
    <source>
        <dbReference type="ARBA" id="ARBA00024029"/>
    </source>
</evidence>
<gene>
    <name evidence="6" type="ORF">C8P66_109132</name>
</gene>
<dbReference type="Pfam" id="PF02633">
    <property type="entry name" value="Creatininase"/>
    <property type="match status" value="1"/>
</dbReference>
<comment type="similarity">
    <text evidence="5">Belongs to the creatininase superfamily.</text>
</comment>
<organism evidence="6 7">
    <name type="scientific">Humitalea rosea</name>
    <dbReference type="NCBI Taxonomy" id="990373"/>
    <lineage>
        <taxon>Bacteria</taxon>
        <taxon>Pseudomonadati</taxon>
        <taxon>Pseudomonadota</taxon>
        <taxon>Alphaproteobacteria</taxon>
        <taxon>Acetobacterales</taxon>
        <taxon>Roseomonadaceae</taxon>
        <taxon>Humitalea</taxon>
    </lineage>
</organism>
<accession>A0A2W7IIC8</accession>
<name>A0A2W7IIC8_9PROT</name>
<evidence type="ECO:0000256" key="1">
    <source>
        <dbReference type="ARBA" id="ARBA00001947"/>
    </source>
</evidence>
<keyword evidence="7" id="KW-1185">Reference proteome</keyword>
<evidence type="ECO:0000313" key="6">
    <source>
        <dbReference type="EMBL" id="PZW46635.1"/>
    </source>
</evidence>
<reference evidence="6 7" key="1">
    <citation type="submission" date="2018-06" db="EMBL/GenBank/DDBJ databases">
        <title>Genomic Encyclopedia of Archaeal and Bacterial Type Strains, Phase II (KMG-II): from individual species to whole genera.</title>
        <authorList>
            <person name="Goeker M."/>
        </authorList>
    </citation>
    <scope>NUCLEOTIDE SEQUENCE [LARGE SCALE GENOMIC DNA]</scope>
    <source>
        <strain evidence="6 7">DSM 24525</strain>
    </source>
</reference>
<keyword evidence="2" id="KW-0479">Metal-binding</keyword>
<evidence type="ECO:0000256" key="3">
    <source>
        <dbReference type="ARBA" id="ARBA00022801"/>
    </source>
</evidence>
<dbReference type="AlphaFoldDB" id="A0A2W7IIC8"/>
<dbReference type="RefSeq" id="WP_211314093.1">
    <property type="nucleotide sequence ID" value="NZ_QKYU01000009.1"/>
</dbReference>
<sequence length="271" mass="29495">MTLASRYWADLPWPAFRDLPAETVAIIPVASIEQHGPHLPVSVDTTINEGVIARTLEFLAPEVPVLVLPTQRVGLSVEHLEFPGTLTLTPETLLAVVSELGDSVARAGVRKVVFVNSHGGQPQILDIAARRMRIRHQIFAVNCQWSRLGKPAGLVSDMESKYGIHAGHVETALMLALKPERVDMSKARNFASRAMGFANEAPLLSPEAGVPFGWMAQDLHPAGAVGDASLATVETGQKILDYAGQRMAELWTQVWKFDREAWLSTAPDPQA</sequence>
<dbReference type="PANTHER" id="PTHR35005:SF1">
    <property type="entry name" value="2-AMINO-5-FORMYLAMINO-6-RIBOSYLAMINOPYRIMIDIN-4(3H)-ONE 5'-MONOPHOSPHATE DEFORMYLASE"/>
    <property type="match status" value="1"/>
</dbReference>
<evidence type="ECO:0000313" key="7">
    <source>
        <dbReference type="Proteomes" id="UP000249688"/>
    </source>
</evidence>
<dbReference type="PANTHER" id="PTHR35005">
    <property type="entry name" value="3-DEHYDRO-SCYLLO-INOSOSE HYDROLASE"/>
    <property type="match status" value="1"/>
</dbReference>
<dbReference type="InterPro" id="IPR003785">
    <property type="entry name" value="Creatininase/forma_Hydrolase"/>
</dbReference>